<gene>
    <name evidence="1" type="ORF">LTR78_010786</name>
</gene>
<dbReference type="GO" id="GO:0005737">
    <property type="term" value="C:cytoplasm"/>
    <property type="evidence" value="ECO:0007669"/>
    <property type="project" value="TreeGrafter"/>
</dbReference>
<evidence type="ECO:0008006" key="3">
    <source>
        <dbReference type="Google" id="ProtNLM"/>
    </source>
</evidence>
<dbReference type="Gene3D" id="3.40.50.1240">
    <property type="entry name" value="Phosphoglycerate mutase-like"/>
    <property type="match status" value="1"/>
</dbReference>
<dbReference type="PANTHER" id="PTHR48100">
    <property type="entry name" value="BROAD-SPECIFICITY PHOSPHATASE YOR283W-RELATED"/>
    <property type="match status" value="1"/>
</dbReference>
<dbReference type="GO" id="GO:0016791">
    <property type="term" value="F:phosphatase activity"/>
    <property type="evidence" value="ECO:0007669"/>
    <property type="project" value="TreeGrafter"/>
</dbReference>
<dbReference type="CDD" id="cd07067">
    <property type="entry name" value="HP_PGM_like"/>
    <property type="match status" value="1"/>
</dbReference>
<dbReference type="Proteomes" id="UP001274830">
    <property type="component" value="Unassembled WGS sequence"/>
</dbReference>
<evidence type="ECO:0000313" key="2">
    <source>
        <dbReference type="Proteomes" id="UP001274830"/>
    </source>
</evidence>
<dbReference type="SMART" id="SM00855">
    <property type="entry name" value="PGAM"/>
    <property type="match status" value="1"/>
</dbReference>
<accession>A0AAE0WG25</accession>
<dbReference type="InterPro" id="IPR029033">
    <property type="entry name" value="His_PPase_superfam"/>
</dbReference>
<dbReference type="PANTHER" id="PTHR48100:SF54">
    <property type="entry name" value="PHOSPHATASE SPAC5H10.03-RELATED"/>
    <property type="match status" value="1"/>
</dbReference>
<sequence>MAPILHVMRHGQGYHSEAVTKNGHQVHDPHLTPKGREQCADRCAEFKNHDSIELLLASPLRRALETCKLTFTPCIDRGMRIIALPMAEEASDAPCDTGSEADILKQEFPKAVDFDHVKYGWFLHEGEYAVDPKSLNARAAKLRRFIRDRPEKEVALVSHGFFNHYVTGDVNEKGEQTTPWWQETELRTFRFVDGGEEAMIKETDDSMLRRGAVEGGLIVNRPENRGKDASESS</sequence>
<dbReference type="EMBL" id="JAUTXT010000090">
    <property type="protein sequence ID" value="KAK3669324.1"/>
    <property type="molecule type" value="Genomic_DNA"/>
</dbReference>
<dbReference type="InterPro" id="IPR013078">
    <property type="entry name" value="His_Pase_superF_clade-1"/>
</dbReference>
<dbReference type="InterPro" id="IPR050275">
    <property type="entry name" value="PGM_Phosphatase"/>
</dbReference>
<proteinExistence type="predicted"/>
<name>A0AAE0WG25_9PEZI</name>
<evidence type="ECO:0000313" key="1">
    <source>
        <dbReference type="EMBL" id="KAK3669324.1"/>
    </source>
</evidence>
<comment type="caution">
    <text evidence="1">The sequence shown here is derived from an EMBL/GenBank/DDBJ whole genome shotgun (WGS) entry which is preliminary data.</text>
</comment>
<dbReference type="SUPFAM" id="SSF53254">
    <property type="entry name" value="Phosphoglycerate mutase-like"/>
    <property type="match status" value="1"/>
</dbReference>
<protein>
    <recommendedName>
        <fullName evidence="3">Phosphoglycerate mutase-like protein</fullName>
    </recommendedName>
</protein>
<organism evidence="1 2">
    <name type="scientific">Recurvomyces mirabilis</name>
    <dbReference type="NCBI Taxonomy" id="574656"/>
    <lineage>
        <taxon>Eukaryota</taxon>
        <taxon>Fungi</taxon>
        <taxon>Dikarya</taxon>
        <taxon>Ascomycota</taxon>
        <taxon>Pezizomycotina</taxon>
        <taxon>Dothideomycetes</taxon>
        <taxon>Dothideomycetidae</taxon>
        <taxon>Mycosphaerellales</taxon>
        <taxon>Teratosphaeriaceae</taxon>
        <taxon>Recurvomyces</taxon>
    </lineage>
</organism>
<dbReference type="Pfam" id="PF00300">
    <property type="entry name" value="His_Phos_1"/>
    <property type="match status" value="1"/>
</dbReference>
<keyword evidence="2" id="KW-1185">Reference proteome</keyword>
<dbReference type="AlphaFoldDB" id="A0AAE0WG25"/>
<reference evidence="1" key="1">
    <citation type="submission" date="2023-07" db="EMBL/GenBank/DDBJ databases">
        <title>Black Yeasts Isolated from many extreme environments.</title>
        <authorList>
            <person name="Coleine C."/>
            <person name="Stajich J.E."/>
            <person name="Selbmann L."/>
        </authorList>
    </citation>
    <scope>NUCLEOTIDE SEQUENCE</scope>
    <source>
        <strain evidence="1">CCFEE 5485</strain>
    </source>
</reference>